<dbReference type="GO" id="GO:0000123">
    <property type="term" value="C:histone acetyltransferase complex"/>
    <property type="evidence" value="ECO:0007669"/>
    <property type="project" value="TreeGrafter"/>
</dbReference>
<evidence type="ECO:0000256" key="7">
    <source>
        <dbReference type="PIRSR" id="PIRSR628651-50"/>
    </source>
</evidence>
<keyword evidence="10" id="KW-0175">Coiled coil</keyword>
<dbReference type="SUPFAM" id="SSF57903">
    <property type="entry name" value="FYVE/PHD zinc finger"/>
    <property type="match status" value="1"/>
</dbReference>
<keyword evidence="14" id="KW-1185">Reference proteome</keyword>
<dbReference type="Gene3D" id="6.10.140.1740">
    <property type="match status" value="1"/>
</dbReference>
<keyword evidence="3 8" id="KW-0479">Metal-binding</keyword>
<feature type="site" description="Histone H3K4me3 binding" evidence="7">
    <location>
        <position position="838"/>
    </location>
</feature>
<feature type="binding site" evidence="8">
    <location>
        <position position="870"/>
    </location>
    <ligand>
        <name>Zn(2+)</name>
        <dbReference type="ChEBI" id="CHEBI:29105"/>
        <label>2</label>
    </ligand>
</feature>
<dbReference type="GO" id="GO:0006355">
    <property type="term" value="P:regulation of DNA-templated transcription"/>
    <property type="evidence" value="ECO:0007669"/>
    <property type="project" value="TreeGrafter"/>
</dbReference>
<feature type="binding site" evidence="8">
    <location>
        <position position="837"/>
    </location>
    <ligand>
        <name>Zn(2+)</name>
        <dbReference type="ChEBI" id="CHEBI:29105"/>
        <label>2</label>
    </ligand>
</feature>
<protein>
    <recommendedName>
        <fullName evidence="12">PHD-type domain-containing protein</fullName>
    </recommendedName>
</protein>
<evidence type="ECO:0000256" key="8">
    <source>
        <dbReference type="PIRSR" id="PIRSR628651-51"/>
    </source>
</evidence>
<organism evidence="13 14">
    <name type="scientific">Pseudallescheria apiosperma</name>
    <name type="common">Scedosporium apiospermum</name>
    <dbReference type="NCBI Taxonomy" id="563466"/>
    <lineage>
        <taxon>Eukaryota</taxon>
        <taxon>Fungi</taxon>
        <taxon>Dikarya</taxon>
        <taxon>Ascomycota</taxon>
        <taxon>Pezizomycotina</taxon>
        <taxon>Sordariomycetes</taxon>
        <taxon>Hypocreomycetidae</taxon>
        <taxon>Microascales</taxon>
        <taxon>Microascaceae</taxon>
        <taxon>Scedosporium</taxon>
    </lineage>
</organism>
<feature type="site" description="Histone H3K4me3 binding" evidence="7">
    <location>
        <position position="823"/>
    </location>
</feature>
<dbReference type="GO" id="GO:0005634">
    <property type="term" value="C:nucleus"/>
    <property type="evidence" value="ECO:0007669"/>
    <property type="project" value="UniProtKB-SubCell"/>
</dbReference>
<feature type="region of interest" description="Disordered" evidence="11">
    <location>
        <begin position="221"/>
        <end position="280"/>
    </location>
</feature>
<feature type="region of interest" description="Disordered" evidence="11">
    <location>
        <begin position="600"/>
        <end position="816"/>
    </location>
</feature>
<dbReference type="RefSeq" id="XP_016646690.1">
    <property type="nucleotide sequence ID" value="XM_016783057.1"/>
</dbReference>
<feature type="compositionally biased region" description="Pro residues" evidence="11">
    <location>
        <begin position="604"/>
        <end position="614"/>
    </location>
</feature>
<evidence type="ECO:0000256" key="5">
    <source>
        <dbReference type="ARBA" id="ARBA00022833"/>
    </source>
</evidence>
<evidence type="ECO:0000313" key="14">
    <source>
        <dbReference type="Proteomes" id="UP000028545"/>
    </source>
</evidence>
<feature type="binding site" evidence="8">
    <location>
        <position position="867"/>
    </location>
    <ligand>
        <name>Zn(2+)</name>
        <dbReference type="ChEBI" id="CHEBI:29105"/>
        <label>2</label>
    </ligand>
</feature>
<evidence type="ECO:0000256" key="11">
    <source>
        <dbReference type="SAM" id="MobiDB-lite"/>
    </source>
</evidence>
<dbReference type="AlphaFoldDB" id="A0A084GHS9"/>
<evidence type="ECO:0000256" key="10">
    <source>
        <dbReference type="SAM" id="Coils"/>
    </source>
</evidence>
<dbReference type="CDD" id="cd15505">
    <property type="entry name" value="PHD_ING"/>
    <property type="match status" value="1"/>
</dbReference>
<feature type="site" description="Histone H3K4me3 binding" evidence="7">
    <location>
        <position position="834"/>
    </location>
</feature>
<evidence type="ECO:0000256" key="9">
    <source>
        <dbReference type="PROSITE-ProRule" id="PRU00146"/>
    </source>
</evidence>
<feature type="compositionally biased region" description="Low complexity" evidence="11">
    <location>
        <begin position="469"/>
        <end position="481"/>
    </location>
</feature>
<dbReference type="PANTHER" id="PTHR10333">
    <property type="entry name" value="INHIBITOR OF GROWTH PROTEIN"/>
    <property type="match status" value="1"/>
</dbReference>
<evidence type="ECO:0000256" key="6">
    <source>
        <dbReference type="ARBA" id="ARBA00023242"/>
    </source>
</evidence>
<dbReference type="Gene3D" id="3.30.40.10">
    <property type="entry name" value="Zinc/RING finger domain, C3HC4 (zinc finger)"/>
    <property type="match status" value="1"/>
</dbReference>
<feature type="site" description="Histone H3K4me3 binding" evidence="7">
    <location>
        <position position="847"/>
    </location>
</feature>
<evidence type="ECO:0000256" key="4">
    <source>
        <dbReference type="ARBA" id="ARBA00022771"/>
    </source>
</evidence>
<feature type="binding site" evidence="8">
    <location>
        <position position="843"/>
    </location>
    <ligand>
        <name>Zn(2+)</name>
        <dbReference type="ChEBI" id="CHEBI:29105"/>
        <label>2</label>
    </ligand>
</feature>
<name>A0A084GHS9_PSEDA</name>
<dbReference type="Proteomes" id="UP000028545">
    <property type="component" value="Unassembled WGS sequence"/>
</dbReference>
<dbReference type="InterPro" id="IPR024610">
    <property type="entry name" value="ING_N_histone-binding"/>
</dbReference>
<dbReference type="InterPro" id="IPR001965">
    <property type="entry name" value="Znf_PHD"/>
</dbReference>
<proteinExistence type="inferred from homology"/>
<feature type="binding site" evidence="8">
    <location>
        <position position="852"/>
    </location>
    <ligand>
        <name>Zn(2+)</name>
        <dbReference type="ChEBI" id="CHEBI:29105"/>
        <label>1</label>
    </ligand>
</feature>
<dbReference type="PANTHER" id="PTHR10333:SF94">
    <property type="entry name" value="FINGER DOMAIN PROTEIN, PUTATIVE (AFU_ORTHOLOGUE AFUA_3G11940)-RELATED"/>
    <property type="match status" value="1"/>
</dbReference>
<feature type="compositionally biased region" description="Polar residues" evidence="11">
    <location>
        <begin position="568"/>
        <end position="581"/>
    </location>
</feature>
<reference evidence="13 14" key="1">
    <citation type="journal article" date="2014" name="Genome Announc.">
        <title>Draft genome sequence of the pathogenic fungus Scedosporium apiospermum.</title>
        <authorList>
            <person name="Vandeputte P."/>
            <person name="Ghamrawi S."/>
            <person name="Rechenmann M."/>
            <person name="Iltis A."/>
            <person name="Giraud S."/>
            <person name="Fleury M."/>
            <person name="Thornton C."/>
            <person name="Delhaes L."/>
            <person name="Meyer W."/>
            <person name="Papon N."/>
            <person name="Bouchara J.P."/>
        </authorList>
    </citation>
    <scope>NUCLEOTIDE SEQUENCE [LARGE SCALE GENOMIC DNA]</scope>
    <source>
        <strain evidence="13 14">IHEM 14462</strain>
    </source>
</reference>
<feature type="compositionally biased region" description="Basic residues" evidence="11">
    <location>
        <begin position="777"/>
        <end position="788"/>
    </location>
</feature>
<feature type="compositionally biased region" description="Low complexity" evidence="11">
    <location>
        <begin position="646"/>
        <end position="671"/>
    </location>
</feature>
<keyword evidence="5 8" id="KW-0862">Zinc</keyword>
<feature type="compositionally biased region" description="Acidic residues" evidence="11">
    <location>
        <begin position="804"/>
        <end position="816"/>
    </location>
</feature>
<dbReference type="OMA" id="EVMIHRE"/>
<gene>
    <name evidence="13" type="ORF">SAPIO_CDS0227</name>
</gene>
<dbReference type="InterPro" id="IPR013083">
    <property type="entry name" value="Znf_RING/FYVE/PHD"/>
</dbReference>
<feature type="coiled-coil region" evidence="10">
    <location>
        <begin position="424"/>
        <end position="456"/>
    </location>
</feature>
<feature type="region of interest" description="Disordered" evidence="11">
    <location>
        <begin position="461"/>
        <end position="581"/>
    </location>
</feature>
<feature type="domain" description="PHD-type" evidence="12">
    <location>
        <begin position="821"/>
        <end position="873"/>
    </location>
</feature>
<evidence type="ECO:0000256" key="1">
    <source>
        <dbReference type="ARBA" id="ARBA00004123"/>
    </source>
</evidence>
<dbReference type="OrthoDB" id="5411773at2759"/>
<dbReference type="GeneID" id="27718379"/>
<comment type="caution">
    <text evidence="13">The sequence shown here is derived from an EMBL/GenBank/DDBJ whole genome shotgun (WGS) entry which is preliminary data.</text>
</comment>
<dbReference type="EMBL" id="JOWA01000011">
    <property type="protein sequence ID" value="KEZ46891.1"/>
    <property type="molecule type" value="Genomic_DNA"/>
</dbReference>
<feature type="binding site" evidence="8">
    <location>
        <position position="824"/>
    </location>
    <ligand>
        <name>Zn(2+)</name>
        <dbReference type="ChEBI" id="CHEBI:29105"/>
        <label>1</label>
    </ligand>
</feature>
<feature type="compositionally biased region" description="Basic and acidic residues" evidence="11">
    <location>
        <begin position="632"/>
        <end position="644"/>
    </location>
</feature>
<dbReference type="GO" id="GO:0008270">
    <property type="term" value="F:zinc ion binding"/>
    <property type="evidence" value="ECO:0007669"/>
    <property type="project" value="UniProtKB-KW"/>
</dbReference>
<keyword evidence="4 9" id="KW-0863">Zinc-finger</keyword>
<feature type="compositionally biased region" description="Basic residues" evidence="11">
    <location>
        <begin position="486"/>
        <end position="498"/>
    </location>
</feature>
<feature type="binding site" evidence="8">
    <location>
        <position position="826"/>
    </location>
    <ligand>
        <name>Zn(2+)</name>
        <dbReference type="ChEBI" id="CHEBI:29105"/>
        <label>1</label>
    </ligand>
</feature>
<dbReference type="GO" id="GO:0004402">
    <property type="term" value="F:histone acetyltransferase activity"/>
    <property type="evidence" value="ECO:0007669"/>
    <property type="project" value="TreeGrafter"/>
</dbReference>
<dbReference type="InterPro" id="IPR028651">
    <property type="entry name" value="ING_fam"/>
</dbReference>
<dbReference type="SMART" id="SM01408">
    <property type="entry name" value="ING"/>
    <property type="match status" value="1"/>
</dbReference>
<dbReference type="HOGENOM" id="CLU_009357_0_0_1"/>
<feature type="binding site" evidence="8">
    <location>
        <position position="849"/>
    </location>
    <ligand>
        <name>Zn(2+)</name>
        <dbReference type="ChEBI" id="CHEBI:29105"/>
        <label>1</label>
    </ligand>
</feature>
<feature type="region of interest" description="Disordered" evidence="11">
    <location>
        <begin position="164"/>
        <end position="203"/>
    </location>
</feature>
<dbReference type="InterPro" id="IPR019787">
    <property type="entry name" value="Znf_PHD-finger"/>
</dbReference>
<evidence type="ECO:0000259" key="12">
    <source>
        <dbReference type="PROSITE" id="PS50016"/>
    </source>
</evidence>
<dbReference type="SMART" id="SM00249">
    <property type="entry name" value="PHD"/>
    <property type="match status" value="1"/>
</dbReference>
<dbReference type="VEuPathDB" id="FungiDB:SAPIO_CDS0227"/>
<accession>A0A084GHS9</accession>
<feature type="compositionally biased region" description="Low complexity" evidence="11">
    <location>
        <begin position="732"/>
        <end position="752"/>
    </location>
</feature>
<sequence>MTNEATAVIIADEAISPRDKSIMDQTIGKTLGALNRTIDSMEIRADPDAQATVTDFLDFTEHLPSDVIRSLALIGKLDEVYVDASAKANELTTTWGQLPTLPPDARPSPVELRADISKTLSRAVTSRMYSHAEALRMADNVNRHYNRAKTILSKLQDMLENFPTAEEQQKSPVMSAKSPHMSRTPKAAVRTTEDGQRVRRQRVPRIIVPGEVLAPYELDFNAYSDDSDSSSSGEEPESPSKRPSSRGTPGIPARIKLINKTQKTAPATPKVPKLPPIARPQKPVTVNLPGGAAPGAATAAGAAATAAGPIVLQPPPENAPPGSTEAPWLQLTPYELARLRKRMKKNAVWNPSDTMIARELKTLGRGPEAYREAKKKAEEQGIPFESALPVPITGESGSKVLPEGAISVDALEEDLPVSNKGMKLNEAKKLKREAMAKLAVEEAEEAERKFAEAARRLIAGGGPGLNTPNAEASVEAAAAAGNGRGSRVKTRTSYKRKRDNGADAEAEKPDEAAGSETPAPAKRLKTETPVPPPQLTPHMGAQARSLTPIPPPVILTQSTTPVPIPIPRQSSDASATKMSTSPPAFAAVPAVGHGTATVVTTVPTKPPAETPVHPPALERRKSATPILPPVRELPRRETRQDTAKKQSQQQVQLAQQQQQQQQQPPSQQQEHQLQEEHPQPKRQSSRQPSVPARASVSRGPTPAPDGRRPTSRGKGASQEPPPSLAADRPRRSSTARTTPAPDHQHHQQQQRQLGKRARRPAPGVVTTTNSGGNSAVGKRKAAPRKKARATTAVKKEKGQQQVETEMEEVDDEGNPIDPDEPRYCRCNGVSFGTMIQCDNTDNCKGEWFHLECVDLAEIPARTTKWYCPDCRVRLNIGEKGEVSARGVKK</sequence>
<feature type="compositionally biased region" description="Basic and acidic residues" evidence="11">
    <location>
        <begin position="499"/>
        <end position="511"/>
    </location>
</feature>
<dbReference type="PROSITE" id="PS50016">
    <property type="entry name" value="ZF_PHD_2"/>
    <property type="match status" value="1"/>
</dbReference>
<evidence type="ECO:0000256" key="2">
    <source>
        <dbReference type="ARBA" id="ARBA00010210"/>
    </source>
</evidence>
<comment type="similarity">
    <text evidence="2">Belongs to the ING family.</text>
</comment>
<comment type="subcellular location">
    <subcellularLocation>
        <location evidence="1">Nucleus</location>
    </subcellularLocation>
</comment>
<keyword evidence="6" id="KW-0539">Nucleus</keyword>
<dbReference type="KEGG" id="sapo:SAPIO_CDS0227"/>
<evidence type="ECO:0000256" key="3">
    <source>
        <dbReference type="ARBA" id="ARBA00022723"/>
    </source>
</evidence>
<evidence type="ECO:0000313" key="13">
    <source>
        <dbReference type="EMBL" id="KEZ46891.1"/>
    </source>
</evidence>
<dbReference type="InterPro" id="IPR011011">
    <property type="entry name" value="Znf_FYVE_PHD"/>
</dbReference>